<protein>
    <recommendedName>
        <fullName evidence="2">Gla domain-containing protein</fullName>
    </recommendedName>
</protein>
<dbReference type="InterPro" id="IPR035972">
    <property type="entry name" value="GLA-like_dom_SF"/>
</dbReference>
<reference evidence="3" key="2">
    <citation type="submission" date="2025-09" db="UniProtKB">
        <authorList>
            <consortium name="Ensembl"/>
        </authorList>
    </citation>
    <scope>IDENTIFICATION</scope>
</reference>
<dbReference type="InterPro" id="IPR000294">
    <property type="entry name" value="GLA_domain"/>
</dbReference>
<dbReference type="PANTHER" id="PTHR24278:SF28">
    <property type="entry name" value="COAGULATION FACTOR X"/>
    <property type="match status" value="1"/>
</dbReference>
<accession>A0A3Q3H427</accession>
<dbReference type="InterPro" id="IPR050442">
    <property type="entry name" value="Peptidase_S1_coag_factors"/>
</dbReference>
<dbReference type="STRING" id="56723.ENSLBEP00000038813"/>
<evidence type="ECO:0000259" key="2">
    <source>
        <dbReference type="PROSITE" id="PS50998"/>
    </source>
</evidence>
<evidence type="ECO:0000313" key="3">
    <source>
        <dbReference type="Ensembl" id="ENSLBEP00000038813.1"/>
    </source>
</evidence>
<dbReference type="GO" id="GO:0005615">
    <property type="term" value="C:extracellular space"/>
    <property type="evidence" value="ECO:0007669"/>
    <property type="project" value="TreeGrafter"/>
</dbReference>
<dbReference type="SMART" id="SM00069">
    <property type="entry name" value="GLA"/>
    <property type="match status" value="1"/>
</dbReference>
<dbReference type="PANTHER" id="PTHR24278">
    <property type="entry name" value="COAGULATION FACTOR"/>
    <property type="match status" value="1"/>
</dbReference>
<dbReference type="SUPFAM" id="SSF57630">
    <property type="entry name" value="GLA-domain"/>
    <property type="match status" value="1"/>
</dbReference>
<evidence type="ECO:0000313" key="4">
    <source>
        <dbReference type="Proteomes" id="UP000261660"/>
    </source>
</evidence>
<dbReference type="GO" id="GO:0005509">
    <property type="term" value="F:calcium ion binding"/>
    <property type="evidence" value="ECO:0007669"/>
    <property type="project" value="InterPro"/>
</dbReference>
<dbReference type="GeneTree" id="ENSGT00960000187127"/>
<organism evidence="3 4">
    <name type="scientific">Labrus bergylta</name>
    <name type="common">ballan wrasse</name>
    <dbReference type="NCBI Taxonomy" id="56723"/>
    <lineage>
        <taxon>Eukaryota</taxon>
        <taxon>Metazoa</taxon>
        <taxon>Chordata</taxon>
        <taxon>Craniata</taxon>
        <taxon>Vertebrata</taxon>
        <taxon>Euteleostomi</taxon>
        <taxon>Actinopterygii</taxon>
        <taxon>Neopterygii</taxon>
        <taxon>Teleostei</taxon>
        <taxon>Neoteleostei</taxon>
        <taxon>Acanthomorphata</taxon>
        <taxon>Eupercaria</taxon>
        <taxon>Labriformes</taxon>
        <taxon>Labridae</taxon>
        <taxon>Labrus</taxon>
    </lineage>
</organism>
<name>A0A3Q3H427_9LABR</name>
<keyword evidence="1" id="KW-1015">Disulfide bond</keyword>
<reference evidence="3" key="1">
    <citation type="submission" date="2025-08" db="UniProtKB">
        <authorList>
            <consortium name="Ensembl"/>
        </authorList>
    </citation>
    <scope>IDENTIFICATION</scope>
</reference>
<dbReference type="PRINTS" id="PR00001">
    <property type="entry name" value="GLABLOOD"/>
</dbReference>
<dbReference type="InterPro" id="IPR017857">
    <property type="entry name" value="Coagulation_fac-like_Gla_dom"/>
</dbReference>
<dbReference type="PROSITE" id="PS50998">
    <property type="entry name" value="GLA_2"/>
    <property type="match status" value="1"/>
</dbReference>
<sequence>MSKKGRVLYCSPAVLKRSRRANQLFEEVKPGNLERECVEEICDHEEAREVFENVLKTVQRLLTVVQSQHRCEQYFMTLTLNLCSSSGRLLGYISG</sequence>
<feature type="domain" description="Gla" evidence="2">
    <location>
        <begin position="20"/>
        <end position="66"/>
    </location>
</feature>
<evidence type="ECO:0000256" key="1">
    <source>
        <dbReference type="ARBA" id="ARBA00023157"/>
    </source>
</evidence>
<dbReference type="InParanoid" id="A0A3Q3H427"/>
<dbReference type="Gene3D" id="4.10.740.10">
    <property type="entry name" value="Coagulation Factor IX"/>
    <property type="match status" value="1"/>
</dbReference>
<dbReference type="AlphaFoldDB" id="A0A3Q3H427"/>
<dbReference type="FunFam" id="4.10.740.10:FF:000001">
    <property type="entry name" value="vitamin K-dependent protein S"/>
    <property type="match status" value="1"/>
</dbReference>
<dbReference type="Proteomes" id="UP000261660">
    <property type="component" value="Unplaced"/>
</dbReference>
<proteinExistence type="predicted"/>
<dbReference type="Pfam" id="PF00594">
    <property type="entry name" value="Gla"/>
    <property type="match status" value="1"/>
</dbReference>
<dbReference type="Ensembl" id="ENSLBET00000040463.1">
    <property type="protein sequence ID" value="ENSLBEP00000038813.1"/>
    <property type="gene ID" value="ENSLBEG00000028988.1"/>
</dbReference>
<keyword evidence="4" id="KW-1185">Reference proteome</keyword>